<keyword evidence="3" id="KW-0812">Transmembrane</keyword>
<dbReference type="PANTHER" id="PTHR10381">
    <property type="entry name" value="ATP-DEPENDENT CLP PROTEASE PROTEOLYTIC SUBUNIT"/>
    <property type="match status" value="1"/>
</dbReference>
<comment type="caution">
    <text evidence="4">The sequence shown here is derived from an EMBL/GenBank/DDBJ whole genome shotgun (WGS) entry which is preliminary data.</text>
</comment>
<reference evidence="4" key="1">
    <citation type="submission" date="2017-09" db="EMBL/GenBank/DDBJ databases">
        <authorList>
            <person name="Campbell M.A."/>
            <person name="Lukasik P."/>
            <person name="Simon C."/>
            <person name="McCutcheon J.P."/>
        </authorList>
    </citation>
    <scope>NUCLEOTIDE SEQUENCE [LARGE SCALE GENOMIC DNA]</scope>
    <source>
        <strain evidence="4">MAGNEO</strain>
    </source>
</reference>
<evidence type="ECO:0000313" key="4">
    <source>
        <dbReference type="EMBL" id="PIM95478.1"/>
    </source>
</evidence>
<keyword evidence="3" id="KW-1133">Transmembrane helix</keyword>
<dbReference type="PANTHER" id="PTHR10381:SF11">
    <property type="entry name" value="ATP-DEPENDENT CLP PROTEASE PROTEOLYTIC SUBUNIT, MITOCHONDRIAL"/>
    <property type="match status" value="1"/>
</dbReference>
<evidence type="ECO:0000256" key="2">
    <source>
        <dbReference type="RuleBase" id="RU003567"/>
    </source>
</evidence>
<proteinExistence type="inferred from homology"/>
<dbReference type="Pfam" id="PF00574">
    <property type="entry name" value="CLP_protease"/>
    <property type="match status" value="1"/>
</dbReference>
<dbReference type="Proteomes" id="UP000228684">
    <property type="component" value="Unassembled WGS sequence"/>
</dbReference>
<keyword evidence="4" id="KW-0645">Protease</keyword>
<evidence type="ECO:0000256" key="1">
    <source>
        <dbReference type="ARBA" id="ARBA00007039"/>
    </source>
</evidence>
<dbReference type="SUPFAM" id="SSF52096">
    <property type="entry name" value="ClpP/crotonase"/>
    <property type="match status" value="1"/>
</dbReference>
<dbReference type="InterPro" id="IPR023562">
    <property type="entry name" value="ClpP/TepA"/>
</dbReference>
<keyword evidence="5" id="KW-1185">Reference proteome</keyword>
<dbReference type="GO" id="GO:0004252">
    <property type="term" value="F:serine-type endopeptidase activity"/>
    <property type="evidence" value="ECO:0007669"/>
    <property type="project" value="UniProtKB-EC"/>
</dbReference>
<dbReference type="InterPro" id="IPR001907">
    <property type="entry name" value="ClpP"/>
</dbReference>
<protein>
    <recommendedName>
        <fullName evidence="2">ATP-dependent Clp protease proteolytic subunit</fullName>
    </recommendedName>
</protein>
<dbReference type="GO" id="GO:0006508">
    <property type="term" value="P:proteolysis"/>
    <property type="evidence" value="ECO:0007669"/>
    <property type="project" value="UniProtKB-KW"/>
</dbReference>
<accession>A0ABX4MGE3</accession>
<keyword evidence="3" id="KW-0472">Membrane</keyword>
<evidence type="ECO:0000313" key="5">
    <source>
        <dbReference type="Proteomes" id="UP000228684"/>
    </source>
</evidence>
<name>A0ABX4MGE3_9HYPH</name>
<comment type="similarity">
    <text evidence="1 2">Belongs to the peptidase S14 family.</text>
</comment>
<dbReference type="InterPro" id="IPR029045">
    <property type="entry name" value="ClpP/crotonase-like_dom_sf"/>
</dbReference>
<keyword evidence="4" id="KW-0378">Hydrolase</keyword>
<gene>
    <name evidence="4" type="primary">clpP</name>
    <name evidence="4" type="ORF">magneo_139</name>
</gene>
<sequence>MFNLNNKTIWLIGSLEYTLIHVLCIMVLNNIEIKKEVRVYINSVGGNLFNGLIVYDMIQISKIDVKTICLEYASSVSSLLIISGTIGKRLCLDRSSLYLHQPNITITGNLTILTKGLKNMNWIDDDITKIYMKHCSKIHSNIIKVMVESIWISSSLAINWTVVDNVI</sequence>
<organism evidence="4 5">
    <name type="scientific">Candidatus Hodgkinia cicadicola</name>
    <dbReference type="NCBI Taxonomy" id="573658"/>
    <lineage>
        <taxon>Bacteria</taxon>
        <taxon>Pseudomonadati</taxon>
        <taxon>Pseudomonadota</taxon>
        <taxon>Alphaproteobacteria</taxon>
        <taxon>Hyphomicrobiales</taxon>
        <taxon>Candidatus Hodgkinia</taxon>
    </lineage>
</organism>
<dbReference type="PRINTS" id="PR00127">
    <property type="entry name" value="CLPPROTEASEP"/>
</dbReference>
<dbReference type="EMBL" id="NXGM01000026">
    <property type="protein sequence ID" value="PIM95478.1"/>
    <property type="molecule type" value="Genomic_DNA"/>
</dbReference>
<evidence type="ECO:0000256" key="3">
    <source>
        <dbReference type="SAM" id="Phobius"/>
    </source>
</evidence>
<dbReference type="Gene3D" id="3.90.226.10">
    <property type="entry name" value="2-enoyl-CoA Hydratase, Chain A, domain 1"/>
    <property type="match status" value="1"/>
</dbReference>
<feature type="transmembrane region" description="Helical" evidence="3">
    <location>
        <begin position="12"/>
        <end position="31"/>
    </location>
</feature>